<proteinExistence type="predicted"/>
<name>A0A6N6VN98_9BACT</name>
<dbReference type="RefSeq" id="WP_153421861.1">
    <property type="nucleotide sequence ID" value="NZ_WFLM01000009.1"/>
</dbReference>
<gene>
    <name evidence="1" type="ORF">GCL60_16535</name>
</gene>
<keyword evidence="2" id="KW-1185">Reference proteome</keyword>
<dbReference type="AlphaFoldDB" id="A0A6N6VN98"/>
<protein>
    <submittedName>
        <fullName evidence="1">Uncharacterized protein</fullName>
    </submittedName>
</protein>
<evidence type="ECO:0000313" key="1">
    <source>
        <dbReference type="EMBL" id="KAB8035836.1"/>
    </source>
</evidence>
<comment type="caution">
    <text evidence="1">The sequence shown here is derived from an EMBL/GenBank/DDBJ whole genome shotgun (WGS) entry which is preliminary data.</text>
</comment>
<organism evidence="1 2">
    <name type="scientific">Silvanigrella paludirubra</name>
    <dbReference type="NCBI Taxonomy" id="2499159"/>
    <lineage>
        <taxon>Bacteria</taxon>
        <taxon>Pseudomonadati</taxon>
        <taxon>Bdellovibrionota</taxon>
        <taxon>Oligoflexia</taxon>
        <taxon>Silvanigrellales</taxon>
        <taxon>Silvanigrellaceae</taxon>
        <taxon>Silvanigrella</taxon>
    </lineage>
</organism>
<reference evidence="1 2" key="1">
    <citation type="submission" date="2019-10" db="EMBL/GenBank/DDBJ databases">
        <title>New species of Slilvanegrellaceae.</title>
        <authorList>
            <person name="Pitt A."/>
            <person name="Hahn M.W."/>
        </authorList>
    </citation>
    <scope>NUCLEOTIDE SEQUENCE [LARGE SCALE GENOMIC DNA]</scope>
    <source>
        <strain evidence="1 2">SP-Ram-0.45-NSY-1</strain>
    </source>
</reference>
<evidence type="ECO:0000313" key="2">
    <source>
        <dbReference type="Proteomes" id="UP000437748"/>
    </source>
</evidence>
<dbReference type="OrthoDB" id="8160844at2"/>
<dbReference type="EMBL" id="WFLM01000009">
    <property type="protein sequence ID" value="KAB8035836.1"/>
    <property type="molecule type" value="Genomic_DNA"/>
</dbReference>
<accession>A0A6N6VN98</accession>
<dbReference type="Proteomes" id="UP000437748">
    <property type="component" value="Unassembled WGS sequence"/>
</dbReference>
<sequence length="172" mass="19497">MKVSIKEKININLKKKLGEICSYEAKVGINERDAQRKKTYFSYSEKNGKQLKVSKEVTLGEVAAIHEFGDPLNNIPERSFLRDTLEIKKDEIINNIKEQIETAIKSKSSAKMAVKVISNDFLNKVQERILDGIEPQLSSETVERKGHDLSLIDTEQLFDSIKSRVNKKGSST</sequence>